<organism evidence="4 5">
    <name type="scientific">Chthonomonas calidirosea (strain DSM 23976 / ICMP 18418 / T49)</name>
    <dbReference type="NCBI Taxonomy" id="1303518"/>
    <lineage>
        <taxon>Bacteria</taxon>
        <taxon>Bacillati</taxon>
        <taxon>Armatimonadota</taxon>
        <taxon>Chthonomonadia</taxon>
        <taxon>Chthonomonadales</taxon>
        <taxon>Chthonomonadaceae</taxon>
        <taxon>Chthonomonas</taxon>
    </lineage>
</organism>
<keyword evidence="5" id="KW-1185">Reference proteome</keyword>
<dbReference type="OrthoDB" id="9815657at2"/>
<dbReference type="PATRIC" id="fig|1303518.3.peg.1707"/>
<feature type="compositionally biased region" description="Polar residues" evidence="2">
    <location>
        <begin position="8"/>
        <end position="19"/>
    </location>
</feature>
<gene>
    <name evidence="4" type="ORF">CCALI_01658</name>
</gene>
<evidence type="ECO:0000313" key="5">
    <source>
        <dbReference type="Proteomes" id="UP000014227"/>
    </source>
</evidence>
<dbReference type="SUPFAM" id="SSF82171">
    <property type="entry name" value="DPP6 N-terminal domain-like"/>
    <property type="match status" value="1"/>
</dbReference>
<dbReference type="InterPro" id="IPR011659">
    <property type="entry name" value="WD40"/>
</dbReference>
<dbReference type="PANTHER" id="PTHR36842:SF1">
    <property type="entry name" value="PROTEIN TOLB"/>
    <property type="match status" value="1"/>
</dbReference>
<dbReference type="Proteomes" id="UP000014227">
    <property type="component" value="Chromosome I"/>
</dbReference>
<comment type="similarity">
    <text evidence="1">Belongs to the TolB family.</text>
</comment>
<keyword evidence="3" id="KW-0472">Membrane</keyword>
<name>S0EUT7_CHTCT</name>
<dbReference type="PANTHER" id="PTHR36842">
    <property type="entry name" value="PROTEIN TOLB HOMOLOG"/>
    <property type="match status" value="1"/>
</dbReference>
<dbReference type="InterPro" id="IPR011042">
    <property type="entry name" value="6-blade_b-propeller_TolB-like"/>
</dbReference>
<evidence type="ECO:0000256" key="3">
    <source>
        <dbReference type="SAM" id="Phobius"/>
    </source>
</evidence>
<dbReference type="HOGENOM" id="CLU_622151_0_0_0"/>
<dbReference type="AlphaFoldDB" id="S0EUT7"/>
<keyword evidence="3" id="KW-1133">Transmembrane helix</keyword>
<evidence type="ECO:0000313" key="4">
    <source>
        <dbReference type="EMBL" id="CCW35472.1"/>
    </source>
</evidence>
<protein>
    <submittedName>
        <fullName evidence="4">Periplasmic component of the Tol biopolymer transport system</fullName>
    </submittedName>
</protein>
<dbReference type="KEGG" id="ccz:CCALI_01658"/>
<accession>S0EUT7</accession>
<sequence>MQVKANLEMSNPNPSQNSVPDWWERENRRRQQLLLGLLSLILVLIGFYYYVAASGKTGIINGVDFDTTNYIAFIRQEPNGDTDLYGIRADGTGLRPLTVASDHSLKSNPTWTLDGKHILYVSNRSNVSCTQIYLLGAGQTPVQITYGSFPKDKPLACPDGKHVAFLTEGAIKTVYLNGNDVEQILPPPIASNSPTNGEIAPTLDPQGPYIQEAFSSDGSIIAGVQALTAQGNGDIPMLGGSDEMARALPNGAKTAYVLDPGRYVNVAWIPHTHQLLVAYAQQYVRDPRTQKSIYVGGINLYDFSKPGKPSPKPLMICFGHTLMPRHLTVSPDGKLLAFEGWMFKGDDSWTPLGIYVIRLPDEVLAIREGVKVPPATIPATPDGLPLDPQWSPDGSRLLYEVQHADGKHDLWVVNADMTNPINLTKGVGDNTQAAWSPITK</sequence>
<dbReference type="InParanoid" id="S0EUT7"/>
<dbReference type="Pfam" id="PF07676">
    <property type="entry name" value="PD40"/>
    <property type="match status" value="2"/>
</dbReference>
<reference evidence="5" key="1">
    <citation type="submission" date="2013-03" db="EMBL/GenBank/DDBJ databases">
        <title>Genome sequence of Chthonomonas calidirosea, the first sequenced genome from the Armatimonadetes phylum (formally candidate division OP10).</title>
        <authorList>
            <person name="Lee K.C.Y."/>
            <person name="Morgan X.C."/>
            <person name="Dunfield P.F."/>
            <person name="Tamas I."/>
            <person name="Houghton K.M."/>
            <person name="Vyssotski M."/>
            <person name="Ryan J.L.J."/>
            <person name="Lagutin K."/>
            <person name="McDonald I.R."/>
            <person name="Stott M.B."/>
        </authorList>
    </citation>
    <scope>NUCLEOTIDE SEQUENCE [LARGE SCALE GENOMIC DNA]</scope>
    <source>
        <strain evidence="5">DSM 23976 / ICMP 18418 / T49</strain>
    </source>
</reference>
<feature type="region of interest" description="Disordered" evidence="2">
    <location>
        <begin position="1"/>
        <end position="21"/>
    </location>
</feature>
<feature type="transmembrane region" description="Helical" evidence="3">
    <location>
        <begin position="33"/>
        <end position="51"/>
    </location>
</feature>
<dbReference type="EMBL" id="HF951689">
    <property type="protein sequence ID" value="CCW35472.1"/>
    <property type="molecule type" value="Genomic_DNA"/>
</dbReference>
<proteinExistence type="inferred from homology"/>
<evidence type="ECO:0000256" key="1">
    <source>
        <dbReference type="ARBA" id="ARBA00009820"/>
    </source>
</evidence>
<dbReference type="Gene3D" id="2.120.10.30">
    <property type="entry name" value="TolB, C-terminal domain"/>
    <property type="match status" value="2"/>
</dbReference>
<dbReference type="STRING" id="454171.CP488_02435"/>
<dbReference type="SUPFAM" id="SSF69304">
    <property type="entry name" value="Tricorn protease N-terminal domain"/>
    <property type="match status" value="1"/>
</dbReference>
<evidence type="ECO:0000256" key="2">
    <source>
        <dbReference type="SAM" id="MobiDB-lite"/>
    </source>
</evidence>
<dbReference type="eggNOG" id="COG0823">
    <property type="taxonomic scope" value="Bacteria"/>
</dbReference>
<keyword evidence="3" id="KW-0812">Transmembrane</keyword>